<keyword evidence="5" id="KW-0614">Plasmid</keyword>
<dbReference type="EMBL" id="CP130956">
    <property type="protein sequence ID" value="WLF52472.1"/>
    <property type="molecule type" value="Genomic_DNA"/>
</dbReference>
<keyword evidence="3" id="KW-0560">Oxidoreductase</keyword>
<keyword evidence="7" id="KW-1185">Reference proteome</keyword>
<dbReference type="EMBL" id="JAPWIS010000030">
    <property type="protein sequence ID" value="MCZ4589293.1"/>
    <property type="molecule type" value="Genomic_DNA"/>
</dbReference>
<evidence type="ECO:0000313" key="8">
    <source>
        <dbReference type="Proteomes" id="UP001231166"/>
    </source>
</evidence>
<dbReference type="PANTHER" id="PTHR32332">
    <property type="entry name" value="2-NITROPROPANE DIOXYGENASE"/>
    <property type="match status" value="1"/>
</dbReference>
<reference evidence="5" key="2">
    <citation type="submission" date="2023-07" db="EMBL/GenBank/DDBJ databases">
        <title>Genomic analysis of Rhodococcus opacus VOC-14 with glycol ethers degradation activity.</title>
        <authorList>
            <person name="Narkevich D.A."/>
            <person name="Hlushen A.M."/>
            <person name="Akhremchuk A.E."/>
            <person name="Sikolenko M.A."/>
            <person name="Valentovich L.N."/>
        </authorList>
    </citation>
    <scope>NUCLEOTIDE SEQUENCE</scope>
    <source>
        <strain evidence="5">VOC-14</strain>
        <plasmid evidence="5">pRho-VOC14-L</plasmid>
    </source>
</reference>
<dbReference type="SUPFAM" id="SSF51412">
    <property type="entry name" value="Inosine monophosphate dehydrogenase (IMPDH)"/>
    <property type="match status" value="1"/>
</dbReference>
<keyword evidence="5" id="KW-0503">Monooxygenase</keyword>
<dbReference type="Proteomes" id="UP001066327">
    <property type="component" value="Unassembled WGS sequence"/>
</dbReference>
<proteinExistence type="predicted"/>
<protein>
    <submittedName>
        <fullName evidence="5">Nitronate monooxygenase</fullName>
    </submittedName>
</protein>
<dbReference type="GO" id="GO:0018580">
    <property type="term" value="F:nitronate monooxygenase activity"/>
    <property type="evidence" value="ECO:0007669"/>
    <property type="project" value="InterPro"/>
</dbReference>
<reference evidence="4" key="1">
    <citation type="submission" date="2022-12" db="EMBL/GenBank/DDBJ databases">
        <authorList>
            <person name="Krivoruchko A.V."/>
            <person name="Elkin A."/>
        </authorList>
    </citation>
    <scope>NUCLEOTIDE SEQUENCE</scope>
    <source>
        <strain evidence="4">IEGM 249</strain>
    </source>
</reference>
<geneLocation type="plasmid" evidence="5 8">
    <name>pRho-VOC14-L</name>
</geneLocation>
<sequence length="318" mass="33328">MRLETAATRLLRIDVPVVQAGMSWASSSPDLPLAVSEAGGLGVLAAGPMRIPDLREAILTIKRSTDRPFAVNLPLYRNGIDEVMELLLELRPPVLIASQGGPKRYLAQFHDIGTTCLHVVASEEHAVKAAESGVDGLVVVGGEAGGHPPETLVSTLVLVRAVVRAVPQTPVIASGGFVDGAGLAAALSLGAAAAQFGTRFLASHESTVHADYKQAVLAADVSDTRTVGRGLGMIRSLTNAFTDRMAKLEDSAADIEERRTEFHSSTLKHAAFDGDVVNGKVEAGQSAGLISALMPAADIVTSIVQEYEDATSKLPRVR</sequence>
<dbReference type="EMBL" id="CP130956">
    <property type="protein sequence ID" value="WLF51731.1"/>
    <property type="molecule type" value="Genomic_DNA"/>
</dbReference>
<evidence type="ECO:0000256" key="2">
    <source>
        <dbReference type="ARBA" id="ARBA00022643"/>
    </source>
</evidence>
<evidence type="ECO:0000313" key="5">
    <source>
        <dbReference type="EMBL" id="WLF51731.1"/>
    </source>
</evidence>
<accession>A0AAX3YRN4</accession>
<keyword evidence="2" id="KW-0288">FMN</keyword>
<evidence type="ECO:0000256" key="3">
    <source>
        <dbReference type="ARBA" id="ARBA00023002"/>
    </source>
</evidence>
<dbReference type="InterPro" id="IPR004136">
    <property type="entry name" value="NMO"/>
</dbReference>
<keyword evidence="1" id="KW-0285">Flavoprotein</keyword>
<dbReference type="AlphaFoldDB" id="A0AAX3YRN4"/>
<dbReference type="RefSeq" id="WP_269592498.1">
    <property type="nucleotide sequence ID" value="NZ_CP130956.1"/>
</dbReference>
<gene>
    <name evidence="4" type="ORF">O4328_37600</name>
    <name evidence="5" type="ORF">Q5707_40290</name>
    <name evidence="6" type="ORF">Q5707_44705</name>
</gene>
<evidence type="ECO:0000256" key="1">
    <source>
        <dbReference type="ARBA" id="ARBA00022630"/>
    </source>
</evidence>
<name>A0AAX3YRN4_RHOOP</name>
<dbReference type="Gene3D" id="3.20.20.70">
    <property type="entry name" value="Aldolase class I"/>
    <property type="match status" value="1"/>
</dbReference>
<dbReference type="CDD" id="cd04730">
    <property type="entry name" value="NPD_like"/>
    <property type="match status" value="1"/>
</dbReference>
<evidence type="ECO:0000313" key="4">
    <source>
        <dbReference type="EMBL" id="MCZ4589293.1"/>
    </source>
</evidence>
<evidence type="ECO:0000313" key="7">
    <source>
        <dbReference type="Proteomes" id="UP001066327"/>
    </source>
</evidence>
<dbReference type="PANTHER" id="PTHR32332:SF20">
    <property type="entry name" value="2-NITROPROPANE DIOXYGENASE-LIKE PROTEIN"/>
    <property type="match status" value="1"/>
</dbReference>
<dbReference type="Pfam" id="PF03060">
    <property type="entry name" value="NMO"/>
    <property type="match status" value="2"/>
</dbReference>
<dbReference type="Proteomes" id="UP001231166">
    <property type="component" value="Plasmid pRho-VOC14-L"/>
</dbReference>
<dbReference type="InterPro" id="IPR013785">
    <property type="entry name" value="Aldolase_TIM"/>
</dbReference>
<evidence type="ECO:0000313" key="6">
    <source>
        <dbReference type="EMBL" id="WLF52472.1"/>
    </source>
</evidence>
<organism evidence="5 8">
    <name type="scientific">Rhodococcus opacus</name>
    <name type="common">Nocardia opaca</name>
    <dbReference type="NCBI Taxonomy" id="37919"/>
    <lineage>
        <taxon>Bacteria</taxon>
        <taxon>Bacillati</taxon>
        <taxon>Actinomycetota</taxon>
        <taxon>Actinomycetes</taxon>
        <taxon>Mycobacteriales</taxon>
        <taxon>Nocardiaceae</taxon>
        <taxon>Rhodococcus</taxon>
    </lineage>
</organism>